<protein>
    <recommendedName>
        <fullName evidence="5 6">Pyrroline-5-carboxylate reductase</fullName>
        <shortName evidence="5">P5C reductase</shortName>
        <shortName evidence="5">P5CR</shortName>
        <ecNumber evidence="5 6">1.5.1.2</ecNumber>
    </recommendedName>
    <alternativeName>
        <fullName evidence="5">PCA reductase</fullName>
    </alternativeName>
</protein>
<sequence>MDGQLAILGTGRMGEALLSGLLRVGWVKPHQVRCSVRGAERAQYLADTYGVDARTESASAAAEADVIVLAAKPQNLGALLDEVGPKMHSGQTVISVAAGVRTRRIEAATPEDVSVVRVMSNVPVQIDEAMSVLAPGKHAADADVEVAREILGAVGRVITLPEDQLDAVTAISGSGPAYLFLLAEALIDAGILFGISRDDATDLVAQTMVGAAHMLRDQGRHPVELRESVTSPGGVTIAAIRVLEEERVRAAFINAVEAAKRRGEELASG</sequence>
<proteinExistence type="inferred from homology"/>
<accession>A0A411YGB0</accession>
<feature type="domain" description="Pyrroline-5-carboxylate reductase dimerisation" evidence="10">
    <location>
        <begin position="162"/>
        <end position="266"/>
    </location>
</feature>
<dbReference type="InterPro" id="IPR028939">
    <property type="entry name" value="P5C_Rdtase_cat_N"/>
</dbReference>
<evidence type="ECO:0000256" key="6">
    <source>
        <dbReference type="NCBIfam" id="TIGR00112"/>
    </source>
</evidence>
<dbReference type="Gene3D" id="3.40.50.720">
    <property type="entry name" value="NAD(P)-binding Rossmann-like Domain"/>
    <property type="match status" value="1"/>
</dbReference>
<comment type="catalytic activity">
    <reaction evidence="5">
        <text>L-proline + NAD(+) = (S)-1-pyrroline-5-carboxylate + NADH + 2 H(+)</text>
        <dbReference type="Rhea" id="RHEA:14105"/>
        <dbReference type="ChEBI" id="CHEBI:15378"/>
        <dbReference type="ChEBI" id="CHEBI:17388"/>
        <dbReference type="ChEBI" id="CHEBI:57540"/>
        <dbReference type="ChEBI" id="CHEBI:57945"/>
        <dbReference type="ChEBI" id="CHEBI:60039"/>
        <dbReference type="EC" id="1.5.1.2"/>
    </reaction>
</comment>
<evidence type="ECO:0000256" key="8">
    <source>
        <dbReference type="RuleBase" id="RU003903"/>
    </source>
</evidence>
<dbReference type="KEGG" id="erz:ER308_12240"/>
<keyword evidence="2 5" id="KW-0521">NADP</keyword>
<evidence type="ECO:0000256" key="7">
    <source>
        <dbReference type="PIRSR" id="PIRSR000193-1"/>
    </source>
</evidence>
<dbReference type="InterPro" id="IPR029036">
    <property type="entry name" value="P5CR_dimer"/>
</dbReference>
<dbReference type="GO" id="GO:0004735">
    <property type="term" value="F:pyrroline-5-carboxylate reductase activity"/>
    <property type="evidence" value="ECO:0007669"/>
    <property type="project" value="UniProtKB-UniRule"/>
</dbReference>
<feature type="domain" description="Pyrroline-5-carboxylate reductase catalytic N-terminal" evidence="9">
    <location>
        <begin position="5"/>
        <end position="99"/>
    </location>
</feature>
<evidence type="ECO:0000256" key="2">
    <source>
        <dbReference type="ARBA" id="ARBA00022857"/>
    </source>
</evidence>
<feature type="binding site" evidence="7">
    <location>
        <begin position="70"/>
        <end position="73"/>
    </location>
    <ligand>
        <name>NADP(+)</name>
        <dbReference type="ChEBI" id="CHEBI:58349"/>
    </ligand>
</feature>
<dbReference type="InterPro" id="IPR000304">
    <property type="entry name" value="Pyrroline-COOH_reductase"/>
</dbReference>
<dbReference type="InterPro" id="IPR008927">
    <property type="entry name" value="6-PGluconate_DH-like_C_sf"/>
</dbReference>
<evidence type="ECO:0000259" key="9">
    <source>
        <dbReference type="Pfam" id="PF03807"/>
    </source>
</evidence>
<dbReference type="GO" id="GO:0005737">
    <property type="term" value="C:cytoplasm"/>
    <property type="evidence" value="ECO:0007669"/>
    <property type="project" value="UniProtKB-SubCell"/>
</dbReference>
<dbReference type="OrthoDB" id="9805754at2"/>
<dbReference type="UniPathway" id="UPA00098">
    <property type="reaction ID" value="UER00361"/>
</dbReference>
<organism evidence="11 12">
    <name type="scientific">Egibacter rhizosphaerae</name>
    <dbReference type="NCBI Taxonomy" id="1670831"/>
    <lineage>
        <taxon>Bacteria</taxon>
        <taxon>Bacillati</taxon>
        <taxon>Actinomycetota</taxon>
        <taxon>Nitriliruptoria</taxon>
        <taxon>Egibacterales</taxon>
        <taxon>Egibacteraceae</taxon>
        <taxon>Egibacter</taxon>
    </lineage>
</organism>
<comment type="similarity">
    <text evidence="1 5 8">Belongs to the pyrroline-5-carboxylate reductase family.</text>
</comment>
<dbReference type="Pfam" id="PF03807">
    <property type="entry name" value="F420_oxidored"/>
    <property type="match status" value="1"/>
</dbReference>
<dbReference type="Pfam" id="PF14748">
    <property type="entry name" value="P5CR_dimer"/>
    <property type="match status" value="1"/>
</dbReference>
<dbReference type="PROSITE" id="PS00521">
    <property type="entry name" value="P5CR"/>
    <property type="match status" value="1"/>
</dbReference>
<dbReference type="InterPro" id="IPR053790">
    <property type="entry name" value="P5CR-like_CS"/>
</dbReference>
<dbReference type="FunFam" id="1.10.3730.10:FF:000001">
    <property type="entry name" value="Pyrroline-5-carboxylate reductase"/>
    <property type="match status" value="1"/>
</dbReference>
<dbReference type="Gene3D" id="1.10.3730.10">
    <property type="entry name" value="ProC C-terminal domain-like"/>
    <property type="match status" value="1"/>
</dbReference>
<dbReference type="EC" id="1.5.1.2" evidence="5 6"/>
<dbReference type="SUPFAM" id="SSF48179">
    <property type="entry name" value="6-phosphogluconate dehydrogenase C-terminal domain-like"/>
    <property type="match status" value="1"/>
</dbReference>
<evidence type="ECO:0000256" key="4">
    <source>
        <dbReference type="ARBA" id="ARBA00058118"/>
    </source>
</evidence>
<comment type="pathway">
    <text evidence="5 8">Amino-acid biosynthesis; L-proline biosynthesis; L-proline from L-glutamate 5-semialdehyde: step 1/1.</text>
</comment>
<evidence type="ECO:0000313" key="12">
    <source>
        <dbReference type="Proteomes" id="UP000291469"/>
    </source>
</evidence>
<evidence type="ECO:0000259" key="10">
    <source>
        <dbReference type="Pfam" id="PF14748"/>
    </source>
</evidence>
<evidence type="ECO:0000256" key="5">
    <source>
        <dbReference type="HAMAP-Rule" id="MF_01925"/>
    </source>
</evidence>
<keyword evidence="5 8" id="KW-0641">Proline biosynthesis</keyword>
<keyword evidence="12" id="KW-1185">Reference proteome</keyword>
<dbReference type="PANTHER" id="PTHR11645:SF0">
    <property type="entry name" value="PYRROLINE-5-CARBOXYLATE REDUCTASE 3"/>
    <property type="match status" value="1"/>
</dbReference>
<dbReference type="Proteomes" id="UP000291469">
    <property type="component" value="Chromosome"/>
</dbReference>
<comment type="function">
    <text evidence="4 5">Catalyzes the reduction of 1-pyrroline-5-carboxylate (PCA) to L-proline.</text>
</comment>
<keyword evidence="5 8" id="KW-0028">Amino-acid biosynthesis</keyword>
<dbReference type="NCBIfam" id="TIGR00112">
    <property type="entry name" value="proC"/>
    <property type="match status" value="1"/>
</dbReference>
<feature type="binding site" evidence="7">
    <location>
        <begin position="8"/>
        <end position="13"/>
    </location>
    <ligand>
        <name>NADP(+)</name>
        <dbReference type="ChEBI" id="CHEBI:58349"/>
    </ligand>
</feature>
<dbReference type="SUPFAM" id="SSF51735">
    <property type="entry name" value="NAD(P)-binding Rossmann-fold domains"/>
    <property type="match status" value="1"/>
</dbReference>
<name>A0A411YGB0_9ACTN</name>
<dbReference type="EMBL" id="CP036402">
    <property type="protein sequence ID" value="QBI20258.1"/>
    <property type="molecule type" value="Genomic_DNA"/>
</dbReference>
<comment type="subcellular location">
    <subcellularLocation>
        <location evidence="5">Cytoplasm</location>
    </subcellularLocation>
</comment>
<dbReference type="PIRSF" id="PIRSF000193">
    <property type="entry name" value="Pyrrol-5-carb_rd"/>
    <property type="match status" value="1"/>
</dbReference>
<keyword evidence="5" id="KW-0963">Cytoplasm</keyword>
<dbReference type="AlphaFoldDB" id="A0A411YGB0"/>
<gene>
    <name evidence="5 11" type="primary">proC</name>
    <name evidence="11" type="ORF">ER308_12240</name>
</gene>
<evidence type="ECO:0000256" key="3">
    <source>
        <dbReference type="ARBA" id="ARBA00023002"/>
    </source>
</evidence>
<comment type="catalytic activity">
    <reaction evidence="5 8">
        <text>L-proline + NADP(+) = (S)-1-pyrroline-5-carboxylate + NADPH + 2 H(+)</text>
        <dbReference type="Rhea" id="RHEA:14109"/>
        <dbReference type="ChEBI" id="CHEBI:15378"/>
        <dbReference type="ChEBI" id="CHEBI:17388"/>
        <dbReference type="ChEBI" id="CHEBI:57783"/>
        <dbReference type="ChEBI" id="CHEBI:58349"/>
        <dbReference type="ChEBI" id="CHEBI:60039"/>
        <dbReference type="EC" id="1.5.1.2"/>
    </reaction>
</comment>
<keyword evidence="3 5" id="KW-0560">Oxidoreductase</keyword>
<evidence type="ECO:0000256" key="1">
    <source>
        <dbReference type="ARBA" id="ARBA00005525"/>
    </source>
</evidence>
<dbReference type="HAMAP" id="MF_01925">
    <property type="entry name" value="P5C_reductase"/>
    <property type="match status" value="1"/>
</dbReference>
<evidence type="ECO:0000313" key="11">
    <source>
        <dbReference type="EMBL" id="QBI20258.1"/>
    </source>
</evidence>
<dbReference type="RefSeq" id="WP_131155255.1">
    <property type="nucleotide sequence ID" value="NZ_CP036402.1"/>
</dbReference>
<dbReference type="PANTHER" id="PTHR11645">
    <property type="entry name" value="PYRROLINE-5-CARBOXYLATE REDUCTASE"/>
    <property type="match status" value="1"/>
</dbReference>
<reference evidence="11 12" key="1">
    <citation type="submission" date="2019-01" db="EMBL/GenBank/DDBJ databases">
        <title>Egibacter rhizosphaerae EGI 80759T.</title>
        <authorList>
            <person name="Chen D.-D."/>
            <person name="Tian Y."/>
            <person name="Jiao J.-Y."/>
            <person name="Zhang X.-T."/>
            <person name="Zhang Y.-G."/>
            <person name="Zhang Y."/>
            <person name="Xiao M."/>
            <person name="Shu W.-S."/>
            <person name="Li W.-J."/>
        </authorList>
    </citation>
    <scope>NUCLEOTIDE SEQUENCE [LARGE SCALE GENOMIC DNA]</scope>
    <source>
        <strain evidence="11 12">EGI 80759</strain>
    </source>
</reference>
<dbReference type="InterPro" id="IPR036291">
    <property type="entry name" value="NAD(P)-bd_dom_sf"/>
</dbReference>
<dbReference type="GO" id="GO:0055129">
    <property type="term" value="P:L-proline biosynthetic process"/>
    <property type="evidence" value="ECO:0007669"/>
    <property type="project" value="UniProtKB-UniRule"/>
</dbReference>